<evidence type="ECO:0000256" key="1">
    <source>
        <dbReference type="ARBA" id="ARBA00005495"/>
    </source>
</evidence>
<evidence type="ECO:0000313" key="5">
    <source>
        <dbReference type="EMBL" id="KAK8867605.1"/>
    </source>
</evidence>
<comment type="similarity">
    <text evidence="1">Belongs to the Gfa family.</text>
</comment>
<feature type="domain" description="CENP-V/GFA" evidence="4">
    <location>
        <begin position="9"/>
        <end position="119"/>
    </location>
</feature>
<name>A0ABR2IRX7_9PEZI</name>
<accession>A0ABR2IRX7</accession>
<reference evidence="5 6" key="1">
    <citation type="journal article" date="2024" name="IMA Fungus">
        <title>Apiospora arundinis, a panoply of carbohydrate-active enzymes and secondary metabolites.</title>
        <authorList>
            <person name="Sorensen T."/>
            <person name="Petersen C."/>
            <person name="Muurmann A.T."/>
            <person name="Christiansen J.V."/>
            <person name="Brundto M.L."/>
            <person name="Overgaard C.K."/>
            <person name="Boysen A.T."/>
            <person name="Wollenberg R.D."/>
            <person name="Larsen T.O."/>
            <person name="Sorensen J.L."/>
            <person name="Nielsen K.L."/>
            <person name="Sondergaard T.E."/>
        </authorList>
    </citation>
    <scope>NUCLEOTIDE SEQUENCE [LARGE SCALE GENOMIC DNA]</scope>
    <source>
        <strain evidence="5 6">AAU 773</strain>
    </source>
</reference>
<dbReference type="PANTHER" id="PTHR28620:SF1">
    <property type="entry name" value="CENP-V_GFA DOMAIN-CONTAINING PROTEIN"/>
    <property type="match status" value="1"/>
</dbReference>
<evidence type="ECO:0000256" key="3">
    <source>
        <dbReference type="ARBA" id="ARBA00022833"/>
    </source>
</evidence>
<dbReference type="PROSITE" id="PS51891">
    <property type="entry name" value="CENP_V_GFA"/>
    <property type="match status" value="1"/>
</dbReference>
<evidence type="ECO:0000259" key="4">
    <source>
        <dbReference type="PROSITE" id="PS51891"/>
    </source>
</evidence>
<gene>
    <name evidence="5" type="ORF">PGQ11_006183</name>
</gene>
<evidence type="ECO:0000313" key="6">
    <source>
        <dbReference type="Proteomes" id="UP001390339"/>
    </source>
</evidence>
<keyword evidence="3" id="KW-0862">Zinc</keyword>
<dbReference type="InterPro" id="IPR052355">
    <property type="entry name" value="CENP-V-like"/>
</dbReference>
<organism evidence="5 6">
    <name type="scientific">Apiospora arundinis</name>
    <dbReference type="NCBI Taxonomy" id="335852"/>
    <lineage>
        <taxon>Eukaryota</taxon>
        <taxon>Fungi</taxon>
        <taxon>Dikarya</taxon>
        <taxon>Ascomycota</taxon>
        <taxon>Pezizomycotina</taxon>
        <taxon>Sordariomycetes</taxon>
        <taxon>Xylariomycetidae</taxon>
        <taxon>Amphisphaeriales</taxon>
        <taxon>Apiosporaceae</taxon>
        <taxon>Apiospora</taxon>
    </lineage>
</organism>
<keyword evidence="2" id="KW-0479">Metal-binding</keyword>
<sequence>MDHAQTRHYDGNCYCGSFRFKLFLTSEITRAISCTCGVCTKKAYLWLSPPEGSFEMTKDDGRLVEYDSGVLVDKFCDHCGTGVVGKHRKGPLEGKFLVNVRAIQGVNPFRIEYDILPYLNCTIYMKDN</sequence>
<dbReference type="Proteomes" id="UP001390339">
    <property type="component" value="Unassembled WGS sequence"/>
</dbReference>
<comment type="caution">
    <text evidence="5">The sequence shown here is derived from an EMBL/GenBank/DDBJ whole genome shotgun (WGS) entry which is preliminary data.</text>
</comment>
<dbReference type="InterPro" id="IPR006913">
    <property type="entry name" value="CENP-V/GFA"/>
</dbReference>
<dbReference type="InterPro" id="IPR011057">
    <property type="entry name" value="Mss4-like_sf"/>
</dbReference>
<dbReference type="Gene3D" id="2.170.150.70">
    <property type="match status" value="1"/>
</dbReference>
<protein>
    <submittedName>
        <fullName evidence="5">Glutathione-dependent formaldehyde-activating enzyme</fullName>
    </submittedName>
</protein>
<dbReference type="Pfam" id="PF04828">
    <property type="entry name" value="GFA"/>
    <property type="match status" value="1"/>
</dbReference>
<dbReference type="SUPFAM" id="SSF51316">
    <property type="entry name" value="Mss4-like"/>
    <property type="match status" value="1"/>
</dbReference>
<evidence type="ECO:0000256" key="2">
    <source>
        <dbReference type="ARBA" id="ARBA00022723"/>
    </source>
</evidence>
<keyword evidence="6" id="KW-1185">Reference proteome</keyword>
<proteinExistence type="inferred from homology"/>
<dbReference type="EMBL" id="JAPCWZ010000004">
    <property type="protein sequence ID" value="KAK8867605.1"/>
    <property type="molecule type" value="Genomic_DNA"/>
</dbReference>
<dbReference type="PANTHER" id="PTHR28620">
    <property type="entry name" value="CENTROMERE PROTEIN V"/>
    <property type="match status" value="1"/>
</dbReference>